<reference evidence="2 3" key="1">
    <citation type="submission" date="2018-11" db="EMBL/GenBank/DDBJ databases">
        <title>Genomic Encyclopedia of Type Strains, Phase IV (KMG-IV): sequencing the most valuable type-strain genomes for metagenomic binning, comparative biology and taxonomic classification.</title>
        <authorList>
            <person name="Goeker M."/>
        </authorList>
    </citation>
    <scope>NUCLEOTIDE SEQUENCE [LARGE SCALE GENOMIC DNA]</scope>
    <source>
        <strain evidence="2 3">DSM 5900</strain>
    </source>
</reference>
<proteinExistence type="predicted"/>
<dbReference type="RefSeq" id="WP_123693432.1">
    <property type="nucleotide sequence ID" value="NZ_AP019700.1"/>
</dbReference>
<name>A0A3N1KUK4_9PROT</name>
<keyword evidence="1" id="KW-0732">Signal</keyword>
<organism evidence="2 3">
    <name type="scientific">Stella humosa</name>
    <dbReference type="NCBI Taxonomy" id="94"/>
    <lineage>
        <taxon>Bacteria</taxon>
        <taxon>Pseudomonadati</taxon>
        <taxon>Pseudomonadota</taxon>
        <taxon>Alphaproteobacteria</taxon>
        <taxon>Rhodospirillales</taxon>
        <taxon>Stellaceae</taxon>
        <taxon>Stella</taxon>
    </lineage>
</organism>
<sequence length="308" mass="32866">MIGLIGLRTMAQALLGLLAVSASALADEGTVWLRIAFTATEPALAAEAVDLREGRRLGPIATGAGDRGYPLPGFVPARQWQLDKGLTLRPSRVAGGRLLLRAGTDGQFQLLDADDKLLAVLPARREGPVAGLDLPLEMIRPILPANPAGGPAEVALVRGDALNRPFRTASTHGDLNAALRSYRDRNRAARAAPLNARTFQYLPDGRLAADTERPAAAQAVPVNLGTNLQARWLFSSRPAGAIARFEGLAEPVVTEVGIRNLPAAAVRSMVMRKDGFRECRYPDAYTEVVVRGGLEWNSVVCSLTPVTE</sequence>
<dbReference type="AlphaFoldDB" id="A0A3N1KUK4"/>
<dbReference type="Proteomes" id="UP000278222">
    <property type="component" value="Unassembled WGS sequence"/>
</dbReference>
<comment type="caution">
    <text evidence="2">The sequence shown here is derived from an EMBL/GenBank/DDBJ whole genome shotgun (WGS) entry which is preliminary data.</text>
</comment>
<feature type="signal peptide" evidence="1">
    <location>
        <begin position="1"/>
        <end position="26"/>
    </location>
</feature>
<evidence type="ECO:0000313" key="3">
    <source>
        <dbReference type="Proteomes" id="UP000278222"/>
    </source>
</evidence>
<keyword evidence="3" id="KW-1185">Reference proteome</keyword>
<evidence type="ECO:0000256" key="1">
    <source>
        <dbReference type="SAM" id="SignalP"/>
    </source>
</evidence>
<evidence type="ECO:0000313" key="2">
    <source>
        <dbReference type="EMBL" id="ROP83674.1"/>
    </source>
</evidence>
<protein>
    <submittedName>
        <fullName evidence="2">Uncharacterized protein</fullName>
    </submittedName>
</protein>
<dbReference type="EMBL" id="RJKX01000016">
    <property type="protein sequence ID" value="ROP83674.1"/>
    <property type="molecule type" value="Genomic_DNA"/>
</dbReference>
<feature type="chain" id="PRO_5018161282" evidence="1">
    <location>
        <begin position="27"/>
        <end position="308"/>
    </location>
</feature>
<gene>
    <name evidence="2" type="ORF">EDC65_4323</name>
</gene>
<accession>A0A3N1KUK4</accession>